<feature type="transmembrane region" description="Helical" evidence="1">
    <location>
        <begin position="21"/>
        <end position="42"/>
    </location>
</feature>
<dbReference type="Proteomes" id="UP001166293">
    <property type="component" value="Unassembled WGS sequence"/>
</dbReference>
<reference evidence="3" key="1">
    <citation type="submission" date="2021-06" db="EMBL/GenBank/DDBJ databases">
        <title>Thalassococcus sp. CAU 1522 isolated from sea sand, Republic of Korea.</title>
        <authorList>
            <person name="Kim W."/>
        </authorList>
    </citation>
    <scope>NUCLEOTIDE SEQUENCE</scope>
    <source>
        <strain evidence="3">CAU 1522</strain>
    </source>
</reference>
<dbReference type="Pfam" id="PF05036">
    <property type="entry name" value="SPOR"/>
    <property type="match status" value="1"/>
</dbReference>
<sequence>MADFTYDGADSAPATRGVATAANWAGALVSLALIAGVGVWGYRLLVRDVSGIPVVQAVQGPMREAPNDPGGQLADHQGLAVNAVAGRGGAEDAADRLVLAPAPPGLSSEDVALGAIKPAARPEAQPKRVTLTPMPSLAEPAPEAPVMAEETGAAEPDGTGDAIQRLVEQIAAGAVPLTDMEPGEAAAVVTEISETDSADEAEVVTEVQAPLPVAKPGEGLVRSLRPMRRPVGLQTASLEAAVTPTEAEAQKEIDPAAIPTGTRLVQIGAFDSAETARSEWARLEARFGDYLVDKSRVIQRASSGGRVFYRLRAHGFEDLADARRFCSAFVAQNVDCIPVVAR</sequence>
<feature type="domain" description="SPOR" evidence="2">
    <location>
        <begin position="257"/>
        <end position="342"/>
    </location>
</feature>
<proteinExistence type="predicted"/>
<dbReference type="InterPro" id="IPR007730">
    <property type="entry name" value="SPOR-like_dom"/>
</dbReference>
<keyword evidence="1" id="KW-0812">Transmembrane</keyword>
<keyword evidence="1" id="KW-0472">Membrane</keyword>
<evidence type="ECO:0000313" key="4">
    <source>
        <dbReference type="Proteomes" id="UP001166293"/>
    </source>
</evidence>
<evidence type="ECO:0000313" key="3">
    <source>
        <dbReference type="EMBL" id="MBV2360749.1"/>
    </source>
</evidence>
<accession>A0ABS6N9Q9</accession>
<dbReference type="PROSITE" id="PS51724">
    <property type="entry name" value="SPOR"/>
    <property type="match status" value="1"/>
</dbReference>
<protein>
    <submittedName>
        <fullName evidence="3">SPOR domain-containing protein</fullName>
    </submittedName>
</protein>
<gene>
    <name evidence="3" type="ORF">KUH32_13255</name>
</gene>
<evidence type="ECO:0000256" key="1">
    <source>
        <dbReference type="SAM" id="Phobius"/>
    </source>
</evidence>
<keyword evidence="4" id="KW-1185">Reference proteome</keyword>
<dbReference type="EMBL" id="JAHRWL010000002">
    <property type="protein sequence ID" value="MBV2360749.1"/>
    <property type="molecule type" value="Genomic_DNA"/>
</dbReference>
<keyword evidence="1" id="KW-1133">Transmembrane helix</keyword>
<name>A0ABS6N9Q9_9RHOB</name>
<organism evidence="3 4">
    <name type="scientific">Thalassococcus arenae</name>
    <dbReference type="NCBI Taxonomy" id="2851652"/>
    <lineage>
        <taxon>Bacteria</taxon>
        <taxon>Pseudomonadati</taxon>
        <taxon>Pseudomonadota</taxon>
        <taxon>Alphaproteobacteria</taxon>
        <taxon>Rhodobacterales</taxon>
        <taxon>Roseobacteraceae</taxon>
        <taxon>Thalassococcus</taxon>
    </lineage>
</organism>
<dbReference type="RefSeq" id="WP_217779106.1">
    <property type="nucleotide sequence ID" value="NZ_JAHRWL010000002.1"/>
</dbReference>
<evidence type="ECO:0000259" key="2">
    <source>
        <dbReference type="PROSITE" id="PS51724"/>
    </source>
</evidence>
<comment type="caution">
    <text evidence="3">The sequence shown here is derived from an EMBL/GenBank/DDBJ whole genome shotgun (WGS) entry which is preliminary data.</text>
</comment>